<dbReference type="AlphaFoldDB" id="X1VUA9"/>
<accession>X1VUA9</accession>
<feature type="non-terminal residue" evidence="1">
    <location>
        <position position="1"/>
    </location>
</feature>
<reference evidence="1" key="1">
    <citation type="journal article" date="2014" name="Front. Microbiol.">
        <title>High frequency of phylogenetically diverse reductive dehalogenase-homologous genes in deep subseafloor sedimentary metagenomes.</title>
        <authorList>
            <person name="Kawai M."/>
            <person name="Futagami T."/>
            <person name="Toyoda A."/>
            <person name="Takaki Y."/>
            <person name="Nishi S."/>
            <person name="Hori S."/>
            <person name="Arai W."/>
            <person name="Tsubouchi T."/>
            <person name="Morono Y."/>
            <person name="Uchiyama I."/>
            <person name="Ito T."/>
            <person name="Fujiyama A."/>
            <person name="Inagaki F."/>
            <person name="Takami H."/>
        </authorList>
    </citation>
    <scope>NUCLEOTIDE SEQUENCE</scope>
    <source>
        <strain evidence="1">Expedition CK06-06</strain>
    </source>
</reference>
<organism evidence="1">
    <name type="scientific">marine sediment metagenome</name>
    <dbReference type="NCBI Taxonomy" id="412755"/>
    <lineage>
        <taxon>unclassified sequences</taxon>
        <taxon>metagenomes</taxon>
        <taxon>ecological metagenomes</taxon>
    </lineage>
</organism>
<dbReference type="EMBL" id="BARW01037492">
    <property type="protein sequence ID" value="GAJ24742.1"/>
    <property type="molecule type" value="Genomic_DNA"/>
</dbReference>
<gene>
    <name evidence="1" type="ORF">S12H4_57866</name>
</gene>
<protein>
    <submittedName>
        <fullName evidence="1">Uncharacterized protein</fullName>
    </submittedName>
</protein>
<comment type="caution">
    <text evidence="1">The sequence shown here is derived from an EMBL/GenBank/DDBJ whole genome shotgun (WGS) entry which is preliminary data.</text>
</comment>
<sequence length="61" mass="7279">KVEDQVYQELDVIRVKGQTFSQVIEDMLKARLKIFELLGVLEGSLKYREWEREQLAILQKQ</sequence>
<evidence type="ECO:0000313" key="1">
    <source>
        <dbReference type="EMBL" id="GAJ24742.1"/>
    </source>
</evidence>
<name>X1VUA9_9ZZZZ</name>
<proteinExistence type="predicted"/>